<accession>A0A9P6DZ61</accession>
<feature type="domain" description="N-acetyltransferase" evidence="14">
    <location>
        <begin position="21"/>
        <end position="182"/>
    </location>
</feature>
<reference evidence="15" key="1">
    <citation type="journal article" date="2020" name="Nat. Commun.">
        <title>Large-scale genome sequencing of mycorrhizal fungi provides insights into the early evolution of symbiotic traits.</title>
        <authorList>
            <person name="Miyauchi S."/>
            <person name="Kiss E."/>
            <person name="Kuo A."/>
            <person name="Drula E."/>
            <person name="Kohler A."/>
            <person name="Sanchez-Garcia M."/>
            <person name="Morin E."/>
            <person name="Andreopoulos B."/>
            <person name="Barry K.W."/>
            <person name="Bonito G."/>
            <person name="Buee M."/>
            <person name="Carver A."/>
            <person name="Chen C."/>
            <person name="Cichocki N."/>
            <person name="Clum A."/>
            <person name="Culley D."/>
            <person name="Crous P.W."/>
            <person name="Fauchery L."/>
            <person name="Girlanda M."/>
            <person name="Hayes R.D."/>
            <person name="Keri Z."/>
            <person name="LaButti K."/>
            <person name="Lipzen A."/>
            <person name="Lombard V."/>
            <person name="Magnuson J."/>
            <person name="Maillard F."/>
            <person name="Murat C."/>
            <person name="Nolan M."/>
            <person name="Ohm R.A."/>
            <person name="Pangilinan J."/>
            <person name="Pereira M.F."/>
            <person name="Perotto S."/>
            <person name="Peter M."/>
            <person name="Pfister S."/>
            <person name="Riley R."/>
            <person name="Sitrit Y."/>
            <person name="Stielow J.B."/>
            <person name="Szollosi G."/>
            <person name="Zifcakova L."/>
            <person name="Stursova M."/>
            <person name="Spatafora J.W."/>
            <person name="Tedersoo L."/>
            <person name="Vaario L.M."/>
            <person name="Yamada A."/>
            <person name="Yan M."/>
            <person name="Wang P."/>
            <person name="Xu J."/>
            <person name="Bruns T."/>
            <person name="Baldrian P."/>
            <person name="Vilgalys R."/>
            <person name="Dunand C."/>
            <person name="Henrissat B."/>
            <person name="Grigoriev I.V."/>
            <person name="Hibbett D."/>
            <person name="Nagy L.G."/>
            <person name="Martin F.M."/>
        </authorList>
    </citation>
    <scope>NUCLEOTIDE SEQUENCE</scope>
    <source>
        <strain evidence="15">UP504</strain>
    </source>
</reference>
<keyword evidence="3" id="KW-0808">Transferase</keyword>
<dbReference type="PANTHER" id="PTHR42919">
    <property type="entry name" value="N-ALPHA-ACETYLTRANSFERASE"/>
    <property type="match status" value="1"/>
</dbReference>
<dbReference type="Pfam" id="PF00583">
    <property type="entry name" value="Acetyltransf_1"/>
    <property type="match status" value="1"/>
</dbReference>
<comment type="catalytic activity">
    <reaction evidence="11">
        <text>N-terminal L-methionyl-L-alanyl-[protein] + acetyl-CoA = N-terminal N(alpha)-acetyl-L-methionyl-L-alanyl-[protein] + CoA + H(+)</text>
        <dbReference type="Rhea" id="RHEA:50564"/>
        <dbReference type="Rhea" id="RHEA-COMP:12726"/>
        <dbReference type="Rhea" id="RHEA-COMP:12727"/>
        <dbReference type="ChEBI" id="CHEBI:15378"/>
        <dbReference type="ChEBI" id="CHEBI:57287"/>
        <dbReference type="ChEBI" id="CHEBI:57288"/>
        <dbReference type="ChEBI" id="CHEBI:133398"/>
        <dbReference type="ChEBI" id="CHEBI:133399"/>
        <dbReference type="EC" id="2.3.1.258"/>
    </reaction>
</comment>
<evidence type="ECO:0000256" key="7">
    <source>
        <dbReference type="ARBA" id="ARBA00048335"/>
    </source>
</evidence>
<sequence length="190" mass="21244">MSGTPTTVSPSGTKTALVPRITTSAITINNLGTVRKLNSVIFPVKYSDSFYKSIVQPEVEDYCRLIYFNDIPVGTTCSRIEKGSKEGESKLYMMTMGVLAPYRNFSIGTAALDEIILAASTPPPTIDAKHPRITHIYLHVQTSNTDARRFYEKCGFKVVSEVQEYYKRLEPRNAWLLEKEIAPPPPPDQP</sequence>
<evidence type="ECO:0000256" key="2">
    <source>
        <dbReference type="ARBA" id="ARBA00022490"/>
    </source>
</evidence>
<comment type="subcellular location">
    <subcellularLocation>
        <location evidence="1">Cytoplasm</location>
    </subcellularLocation>
</comment>
<evidence type="ECO:0000256" key="11">
    <source>
        <dbReference type="ARBA" id="ARBA00049002"/>
    </source>
</evidence>
<dbReference type="GO" id="GO:0031415">
    <property type="term" value="C:NatA complex"/>
    <property type="evidence" value="ECO:0007669"/>
    <property type="project" value="TreeGrafter"/>
</dbReference>
<gene>
    <name evidence="15" type="ORF">BS47DRAFT_1327206</name>
</gene>
<dbReference type="InterPro" id="IPR016181">
    <property type="entry name" value="Acyl_CoA_acyltransferase"/>
</dbReference>
<dbReference type="PANTHER" id="PTHR42919:SF8">
    <property type="entry name" value="N-ALPHA-ACETYLTRANSFERASE 50"/>
    <property type="match status" value="1"/>
</dbReference>
<evidence type="ECO:0000256" key="9">
    <source>
        <dbReference type="ARBA" id="ARBA00048618"/>
    </source>
</evidence>
<dbReference type="FunFam" id="3.40.630.30:FF:000078">
    <property type="entry name" value="N-alpha-acetyltransferase 50"/>
    <property type="match status" value="1"/>
</dbReference>
<name>A0A9P6DZ61_9AGAM</name>
<evidence type="ECO:0000313" key="16">
    <source>
        <dbReference type="Proteomes" id="UP000886523"/>
    </source>
</evidence>
<comment type="catalytic activity">
    <reaction evidence="8">
        <text>N-terminal L-methionyl-L-phenylalanyl-[protein] + acetyl-CoA = N-terminal N(alpha)-acetyl-L-methionyl-L-phenylalanyl-[protein] + CoA + H(+)</text>
        <dbReference type="Rhea" id="RHEA:50528"/>
        <dbReference type="Rhea" id="RHEA-COMP:12715"/>
        <dbReference type="Rhea" id="RHEA-COMP:12716"/>
        <dbReference type="ChEBI" id="CHEBI:15378"/>
        <dbReference type="ChEBI" id="CHEBI:57287"/>
        <dbReference type="ChEBI" id="CHEBI:57288"/>
        <dbReference type="ChEBI" id="CHEBI:133382"/>
        <dbReference type="ChEBI" id="CHEBI:133383"/>
        <dbReference type="EC" id="2.3.1.258"/>
    </reaction>
</comment>
<evidence type="ECO:0000256" key="6">
    <source>
        <dbReference type="ARBA" id="ARBA00048251"/>
    </source>
</evidence>
<evidence type="ECO:0000256" key="8">
    <source>
        <dbReference type="ARBA" id="ARBA00048490"/>
    </source>
</evidence>
<proteinExistence type="predicted"/>
<comment type="catalytic activity">
    <reaction evidence="10">
        <text>N-terminal L-methionyl-L-valyl-[protein] + acetyl-CoA = N-terminal N(alpha)-acetyl-L-methionyl-L-valyl-[protein] + CoA + H(+)</text>
        <dbReference type="Rhea" id="RHEA:50572"/>
        <dbReference type="Rhea" id="RHEA-COMP:12730"/>
        <dbReference type="Rhea" id="RHEA-COMP:12731"/>
        <dbReference type="ChEBI" id="CHEBI:15378"/>
        <dbReference type="ChEBI" id="CHEBI:57287"/>
        <dbReference type="ChEBI" id="CHEBI:57288"/>
        <dbReference type="ChEBI" id="CHEBI:133402"/>
        <dbReference type="ChEBI" id="CHEBI:133403"/>
        <dbReference type="EC" id="2.3.1.258"/>
    </reaction>
</comment>
<organism evidence="15 16">
    <name type="scientific">Hydnum rufescens UP504</name>
    <dbReference type="NCBI Taxonomy" id="1448309"/>
    <lineage>
        <taxon>Eukaryota</taxon>
        <taxon>Fungi</taxon>
        <taxon>Dikarya</taxon>
        <taxon>Basidiomycota</taxon>
        <taxon>Agaricomycotina</taxon>
        <taxon>Agaricomycetes</taxon>
        <taxon>Cantharellales</taxon>
        <taxon>Hydnaceae</taxon>
        <taxon>Hydnum</taxon>
    </lineage>
</organism>
<comment type="caution">
    <text evidence="15">The sequence shown here is derived from an EMBL/GenBank/DDBJ whole genome shotgun (WGS) entry which is preliminary data.</text>
</comment>
<evidence type="ECO:0000256" key="10">
    <source>
        <dbReference type="ARBA" id="ARBA00048799"/>
    </source>
</evidence>
<dbReference type="AlphaFoldDB" id="A0A9P6DZ61"/>
<evidence type="ECO:0000256" key="5">
    <source>
        <dbReference type="ARBA" id="ARBA00039121"/>
    </source>
</evidence>
<dbReference type="InterPro" id="IPR000182">
    <property type="entry name" value="GNAT_dom"/>
</dbReference>
<evidence type="ECO:0000256" key="4">
    <source>
        <dbReference type="ARBA" id="ARBA00023315"/>
    </source>
</evidence>
<dbReference type="PROSITE" id="PS51186">
    <property type="entry name" value="GNAT"/>
    <property type="match status" value="1"/>
</dbReference>
<evidence type="ECO:0000259" key="14">
    <source>
        <dbReference type="PROSITE" id="PS51186"/>
    </source>
</evidence>
<comment type="catalytic activity">
    <reaction evidence="9">
        <text>N-terminal L-methionyl-L-lysyl-[protein] + acetyl-CoA = N-terminal N(alpha)-acetyl-L-methionyl-L-lysyl-[protein] + CoA + H(+)</text>
        <dbReference type="Rhea" id="RHEA:50580"/>
        <dbReference type="Rhea" id="RHEA-COMP:12734"/>
        <dbReference type="Rhea" id="RHEA-COMP:12735"/>
        <dbReference type="ChEBI" id="CHEBI:15378"/>
        <dbReference type="ChEBI" id="CHEBI:57287"/>
        <dbReference type="ChEBI" id="CHEBI:57288"/>
        <dbReference type="ChEBI" id="CHEBI:133406"/>
        <dbReference type="ChEBI" id="CHEBI:133407"/>
        <dbReference type="EC" id="2.3.1.258"/>
    </reaction>
</comment>
<dbReference type="OrthoDB" id="47374at2759"/>
<dbReference type="InterPro" id="IPR051556">
    <property type="entry name" value="N-term/lysine_N-AcTrnsfr"/>
</dbReference>
<dbReference type="EC" id="2.3.1.258" evidence="5"/>
<dbReference type="GO" id="GO:0007064">
    <property type="term" value="P:mitotic sister chromatid cohesion"/>
    <property type="evidence" value="ECO:0007669"/>
    <property type="project" value="TreeGrafter"/>
</dbReference>
<evidence type="ECO:0000256" key="12">
    <source>
        <dbReference type="ARBA" id="ARBA00049103"/>
    </source>
</evidence>
<comment type="catalytic activity">
    <reaction evidence="7">
        <text>N-terminal L-methionyl-L-tyrosyl-[protein] + acetyl-CoA = N-terminal N(alpha)-acetyl-L-methionyl-L-tyrosyl-[protein] + CoA + H(+)</text>
        <dbReference type="Rhea" id="RHEA:50532"/>
        <dbReference type="Rhea" id="RHEA-COMP:12717"/>
        <dbReference type="Rhea" id="RHEA-COMP:12718"/>
        <dbReference type="ChEBI" id="CHEBI:15378"/>
        <dbReference type="ChEBI" id="CHEBI:57287"/>
        <dbReference type="ChEBI" id="CHEBI:57288"/>
        <dbReference type="ChEBI" id="CHEBI:133384"/>
        <dbReference type="ChEBI" id="CHEBI:133385"/>
        <dbReference type="EC" id="2.3.1.258"/>
    </reaction>
</comment>
<dbReference type="EMBL" id="MU128937">
    <property type="protein sequence ID" value="KAF9516684.1"/>
    <property type="molecule type" value="Genomic_DNA"/>
</dbReference>
<dbReference type="GO" id="GO:0120518">
    <property type="term" value="F:protein N-terminal-methionine acetyltransferase activity"/>
    <property type="evidence" value="ECO:0007669"/>
    <property type="project" value="UniProtKB-EC"/>
</dbReference>
<comment type="catalytic activity">
    <reaction evidence="12">
        <text>N-terminal L-methionyl-L-leucyl-[protein] + acetyl-CoA = N-terminal N(alpha)-acetyl-L-methionyl-L-leucyl-[protein] + CoA + H(+)</text>
        <dbReference type="Rhea" id="RHEA:50520"/>
        <dbReference type="Rhea" id="RHEA-COMP:12711"/>
        <dbReference type="Rhea" id="RHEA-COMP:12712"/>
        <dbReference type="ChEBI" id="CHEBI:15378"/>
        <dbReference type="ChEBI" id="CHEBI:57287"/>
        <dbReference type="ChEBI" id="CHEBI:57288"/>
        <dbReference type="ChEBI" id="CHEBI:133377"/>
        <dbReference type="ChEBI" id="CHEBI:133378"/>
        <dbReference type="EC" id="2.3.1.258"/>
    </reaction>
</comment>
<evidence type="ECO:0000313" key="15">
    <source>
        <dbReference type="EMBL" id="KAF9516684.1"/>
    </source>
</evidence>
<keyword evidence="16" id="KW-1185">Reference proteome</keyword>
<keyword evidence="2" id="KW-0963">Cytoplasm</keyword>
<dbReference type="Gene3D" id="3.40.630.30">
    <property type="match status" value="1"/>
</dbReference>
<comment type="catalytic activity">
    <reaction evidence="13">
        <text>N-terminal L-methionyl-L-threonyl-[protein] + acetyl-CoA = N-terminal N(alpha)-acetyl-L-methionyl-L-threonyl-[protein] + CoA + H(+)</text>
        <dbReference type="Rhea" id="RHEA:50576"/>
        <dbReference type="Rhea" id="RHEA-COMP:12732"/>
        <dbReference type="Rhea" id="RHEA-COMP:12733"/>
        <dbReference type="ChEBI" id="CHEBI:15378"/>
        <dbReference type="ChEBI" id="CHEBI:57287"/>
        <dbReference type="ChEBI" id="CHEBI:57288"/>
        <dbReference type="ChEBI" id="CHEBI:133404"/>
        <dbReference type="ChEBI" id="CHEBI:133405"/>
        <dbReference type="EC" id="2.3.1.258"/>
    </reaction>
</comment>
<evidence type="ECO:0000256" key="1">
    <source>
        <dbReference type="ARBA" id="ARBA00004496"/>
    </source>
</evidence>
<evidence type="ECO:0000256" key="3">
    <source>
        <dbReference type="ARBA" id="ARBA00022679"/>
    </source>
</evidence>
<dbReference type="SUPFAM" id="SSF55729">
    <property type="entry name" value="Acyl-CoA N-acyltransferases (Nat)"/>
    <property type="match status" value="1"/>
</dbReference>
<evidence type="ECO:0000256" key="13">
    <source>
        <dbReference type="ARBA" id="ARBA00049454"/>
    </source>
</evidence>
<comment type="catalytic activity">
    <reaction evidence="6">
        <text>N-terminal L-methionyl-L-seryl-[protein] + acetyl-CoA = N-terminal N(alpha)-acetyl-L-methionyl-L-seryl-[protein] + CoA + H(+)</text>
        <dbReference type="Rhea" id="RHEA:50568"/>
        <dbReference type="Rhea" id="RHEA-COMP:12728"/>
        <dbReference type="Rhea" id="RHEA-COMP:12729"/>
        <dbReference type="ChEBI" id="CHEBI:15378"/>
        <dbReference type="ChEBI" id="CHEBI:57287"/>
        <dbReference type="ChEBI" id="CHEBI:57288"/>
        <dbReference type="ChEBI" id="CHEBI:133400"/>
        <dbReference type="ChEBI" id="CHEBI:133401"/>
        <dbReference type="EC" id="2.3.1.258"/>
    </reaction>
</comment>
<dbReference type="Proteomes" id="UP000886523">
    <property type="component" value="Unassembled WGS sequence"/>
</dbReference>
<keyword evidence="4" id="KW-0012">Acyltransferase</keyword>
<protein>
    <recommendedName>
        <fullName evidence="5">N-terminal methionine N(alpha)-acetyltransferase NatE</fullName>
        <ecNumber evidence="5">2.3.1.258</ecNumber>
    </recommendedName>
</protein>